<reference evidence="2 3" key="1">
    <citation type="journal article" date="2017" name="ISME J.">
        <title>Potential for microbial H2 and metal transformations associated with novel bacteria and archaea in deep terrestrial subsurface sediments.</title>
        <authorList>
            <person name="Hernsdorf A.W."/>
            <person name="Amano Y."/>
            <person name="Miyakawa K."/>
            <person name="Ise K."/>
            <person name="Suzuki Y."/>
            <person name="Anantharaman K."/>
            <person name="Probst A."/>
            <person name="Burstein D."/>
            <person name="Thomas B.C."/>
            <person name="Banfield J.F."/>
        </authorList>
    </citation>
    <scope>NUCLEOTIDE SEQUENCE [LARGE SCALE GENOMIC DNA]</scope>
    <source>
        <strain evidence="2">HGW-Wallbacteria-1</strain>
    </source>
</reference>
<organism evidence="2 3">
    <name type="scientific">Candidatus Wallbacteria bacterium HGW-Wallbacteria-1</name>
    <dbReference type="NCBI Taxonomy" id="2013854"/>
    <lineage>
        <taxon>Bacteria</taxon>
        <taxon>Candidatus Walliibacteriota</taxon>
    </lineage>
</organism>
<protein>
    <submittedName>
        <fullName evidence="2">Uncharacterized protein</fullName>
    </submittedName>
</protein>
<sequence length="81" mass="8755">MGPIQGSTYGNPVDLYRSLKSSNSEPRSEEVKETPKQEASEPVAEDRVESRASAPEPQTQPQASQSPPNPSGLGYNFDSYA</sequence>
<dbReference type="AlphaFoldDB" id="A0A2N1PNH1"/>
<proteinExistence type="predicted"/>
<name>A0A2N1PNH1_9BACT</name>
<feature type="compositionally biased region" description="Polar residues" evidence="1">
    <location>
        <begin position="1"/>
        <end position="10"/>
    </location>
</feature>
<evidence type="ECO:0000313" key="3">
    <source>
        <dbReference type="Proteomes" id="UP000233256"/>
    </source>
</evidence>
<comment type="caution">
    <text evidence="2">The sequence shown here is derived from an EMBL/GenBank/DDBJ whole genome shotgun (WGS) entry which is preliminary data.</text>
</comment>
<accession>A0A2N1PNH1</accession>
<feature type="compositionally biased region" description="Basic and acidic residues" evidence="1">
    <location>
        <begin position="26"/>
        <end position="50"/>
    </location>
</feature>
<feature type="region of interest" description="Disordered" evidence="1">
    <location>
        <begin position="1"/>
        <end position="81"/>
    </location>
</feature>
<gene>
    <name evidence="2" type="ORF">CVV64_12160</name>
</gene>
<evidence type="ECO:0000313" key="2">
    <source>
        <dbReference type="EMBL" id="PKK89898.1"/>
    </source>
</evidence>
<dbReference type="Proteomes" id="UP000233256">
    <property type="component" value="Unassembled WGS sequence"/>
</dbReference>
<evidence type="ECO:0000256" key="1">
    <source>
        <dbReference type="SAM" id="MobiDB-lite"/>
    </source>
</evidence>
<feature type="compositionally biased region" description="Low complexity" evidence="1">
    <location>
        <begin position="52"/>
        <end position="66"/>
    </location>
</feature>
<dbReference type="EMBL" id="PGXC01000010">
    <property type="protein sequence ID" value="PKK89898.1"/>
    <property type="molecule type" value="Genomic_DNA"/>
</dbReference>